<dbReference type="EMBL" id="WNYA01000005">
    <property type="protein sequence ID" value="KAG8572543.1"/>
    <property type="molecule type" value="Genomic_DNA"/>
</dbReference>
<protein>
    <submittedName>
        <fullName evidence="1">Uncharacterized protein</fullName>
    </submittedName>
</protein>
<organism evidence="1 2">
    <name type="scientific">Engystomops pustulosus</name>
    <name type="common">Tungara frog</name>
    <name type="synonym">Physalaemus pustulosus</name>
    <dbReference type="NCBI Taxonomy" id="76066"/>
    <lineage>
        <taxon>Eukaryota</taxon>
        <taxon>Metazoa</taxon>
        <taxon>Chordata</taxon>
        <taxon>Craniata</taxon>
        <taxon>Vertebrata</taxon>
        <taxon>Euteleostomi</taxon>
        <taxon>Amphibia</taxon>
        <taxon>Batrachia</taxon>
        <taxon>Anura</taxon>
        <taxon>Neobatrachia</taxon>
        <taxon>Hyloidea</taxon>
        <taxon>Leptodactylidae</taxon>
        <taxon>Leiuperinae</taxon>
        <taxon>Engystomops</taxon>
    </lineage>
</organism>
<comment type="caution">
    <text evidence="1">The sequence shown here is derived from an EMBL/GenBank/DDBJ whole genome shotgun (WGS) entry which is preliminary data.</text>
</comment>
<reference evidence="1" key="1">
    <citation type="thesis" date="2020" institute="ProQuest LLC" country="789 East Eisenhower Parkway, Ann Arbor, MI, USA">
        <title>Comparative Genomics and Chromosome Evolution.</title>
        <authorList>
            <person name="Mudd A.B."/>
        </authorList>
    </citation>
    <scope>NUCLEOTIDE SEQUENCE</scope>
    <source>
        <strain evidence="1">237g6f4</strain>
        <tissue evidence="1">Blood</tissue>
    </source>
</reference>
<keyword evidence="2" id="KW-1185">Reference proteome</keyword>
<proteinExistence type="predicted"/>
<evidence type="ECO:0000313" key="1">
    <source>
        <dbReference type="EMBL" id="KAG8572543.1"/>
    </source>
</evidence>
<accession>A0AAV7BJQ4</accession>
<name>A0AAV7BJQ4_ENGPU</name>
<sequence length="86" mass="9760">MSIKSWYTIFKNLFKFSCPNTLKVLCFTILPWWRMQSPHSYAFFSSSKGSVASHQHSSCSEGLSADCSSGCFPIVYRMSPVLFTKC</sequence>
<dbReference type="AlphaFoldDB" id="A0AAV7BJQ4"/>
<dbReference type="Proteomes" id="UP000824782">
    <property type="component" value="Unassembled WGS sequence"/>
</dbReference>
<gene>
    <name evidence="1" type="ORF">GDO81_012081</name>
</gene>
<evidence type="ECO:0000313" key="2">
    <source>
        <dbReference type="Proteomes" id="UP000824782"/>
    </source>
</evidence>